<comment type="caution">
    <text evidence="2">The sequence shown here is derived from an EMBL/GenBank/DDBJ whole genome shotgun (WGS) entry which is preliminary data.</text>
</comment>
<sequence length="106" mass="10171">MSSMVDHKMIVIDGVRYRNEDARRQGLVDGAGKPTGAATAARTAPRRHTGSVAGPDDGKGAGGRTSRTRKTAAGDGAATGDAGGGSGDSGSDATGDAGGGPGDGTS</sequence>
<keyword evidence="3" id="KW-1185">Reference proteome</keyword>
<feature type="compositionally biased region" description="Gly residues" evidence="1">
    <location>
        <begin position="96"/>
        <end position="106"/>
    </location>
</feature>
<evidence type="ECO:0000313" key="3">
    <source>
        <dbReference type="Proteomes" id="UP000295626"/>
    </source>
</evidence>
<gene>
    <name evidence="2" type="ORF">E1091_00395</name>
</gene>
<reference evidence="2 3" key="1">
    <citation type="submission" date="2019-02" db="EMBL/GenBank/DDBJ databases">
        <title>Draft genome sequences of novel Actinobacteria.</title>
        <authorList>
            <person name="Sahin N."/>
            <person name="Ay H."/>
            <person name="Saygin H."/>
        </authorList>
    </citation>
    <scope>NUCLEOTIDE SEQUENCE [LARGE SCALE GENOMIC DNA]</scope>
    <source>
        <strain evidence="2 3">JCM 30529</strain>
    </source>
</reference>
<name>A0ABY2DMX2_9ACTN</name>
<protein>
    <submittedName>
        <fullName evidence="2">Uncharacterized protein</fullName>
    </submittedName>
</protein>
<feature type="compositionally biased region" description="Low complexity" evidence="1">
    <location>
        <begin position="30"/>
        <end position="43"/>
    </location>
</feature>
<evidence type="ECO:0000256" key="1">
    <source>
        <dbReference type="SAM" id="MobiDB-lite"/>
    </source>
</evidence>
<feature type="region of interest" description="Disordered" evidence="1">
    <location>
        <begin position="15"/>
        <end position="106"/>
    </location>
</feature>
<accession>A0ABY2DMX2</accession>
<feature type="compositionally biased region" description="Low complexity" evidence="1">
    <location>
        <begin position="71"/>
        <end position="80"/>
    </location>
</feature>
<feature type="compositionally biased region" description="Basic and acidic residues" evidence="1">
    <location>
        <begin position="15"/>
        <end position="26"/>
    </location>
</feature>
<evidence type="ECO:0000313" key="2">
    <source>
        <dbReference type="EMBL" id="TDC02604.1"/>
    </source>
</evidence>
<organism evidence="2 3">
    <name type="scientific">Micromonospora fluostatini</name>
    <dbReference type="NCBI Taxonomy" id="1629071"/>
    <lineage>
        <taxon>Bacteria</taxon>
        <taxon>Bacillati</taxon>
        <taxon>Actinomycetota</taxon>
        <taxon>Actinomycetes</taxon>
        <taxon>Micromonosporales</taxon>
        <taxon>Micromonosporaceae</taxon>
        <taxon>Micromonospora</taxon>
    </lineage>
</organism>
<proteinExistence type="predicted"/>
<dbReference type="EMBL" id="SMKE01000003">
    <property type="protein sequence ID" value="TDC02604.1"/>
    <property type="molecule type" value="Genomic_DNA"/>
</dbReference>
<dbReference type="Proteomes" id="UP000295626">
    <property type="component" value="Unassembled WGS sequence"/>
</dbReference>